<accession>A0ABQ3KK70</accession>
<evidence type="ECO:0000313" key="2">
    <source>
        <dbReference type="EMBL" id="GHG32280.1"/>
    </source>
</evidence>
<name>A0ABQ3KK70_9PSEU</name>
<dbReference type="PANTHER" id="PTHR42686">
    <property type="entry name" value="GH17980P-RELATED"/>
    <property type="match status" value="1"/>
</dbReference>
<dbReference type="RefSeq" id="WP_191314721.1">
    <property type="nucleotide sequence ID" value="NZ_BNAW01000034.1"/>
</dbReference>
<sequence>MADLGLGTAGLGNVFGDVGDEAAAEVVAAAAGAGVRYFDTAPYYGFGLAERRLGRALAGLPAGSFTVSTKVGRTLTGGGCFFDFSADAVRRGFEGSLDRLGLDRVDVVYLHDPDDHEEAAASEAWPELCRLRDEGVVSAIGVGMNQWEMPARFVERLDVDVVLLAGRYTLLDRGGERLLDLCGERGVGVVLGGVFNSGLLIDPRPGAWFDYAPAAADLVARAQRMRDVAASAGYDLAACALAFAAAHPAVTSVLVGATSAGQVRENLEAFHREVAPDLLSRLLSG</sequence>
<dbReference type="PANTHER" id="PTHR42686:SF1">
    <property type="entry name" value="GH17980P-RELATED"/>
    <property type="match status" value="1"/>
</dbReference>
<proteinExistence type="predicted"/>
<protein>
    <submittedName>
        <fullName evidence="2">Oxidoreductase</fullName>
    </submittedName>
</protein>
<feature type="domain" description="NADP-dependent oxidoreductase" evidence="1">
    <location>
        <begin position="4"/>
        <end position="275"/>
    </location>
</feature>
<organism evidence="2 3">
    <name type="scientific">Amycolatopsis bullii</name>
    <dbReference type="NCBI Taxonomy" id="941987"/>
    <lineage>
        <taxon>Bacteria</taxon>
        <taxon>Bacillati</taxon>
        <taxon>Actinomycetota</taxon>
        <taxon>Actinomycetes</taxon>
        <taxon>Pseudonocardiales</taxon>
        <taxon>Pseudonocardiaceae</taxon>
        <taxon>Amycolatopsis</taxon>
    </lineage>
</organism>
<evidence type="ECO:0000313" key="3">
    <source>
        <dbReference type="Proteomes" id="UP000649955"/>
    </source>
</evidence>
<gene>
    <name evidence="2" type="ORF">GCM10017567_60570</name>
</gene>
<evidence type="ECO:0000259" key="1">
    <source>
        <dbReference type="Pfam" id="PF00248"/>
    </source>
</evidence>
<dbReference type="InterPro" id="IPR023210">
    <property type="entry name" value="NADP_OxRdtase_dom"/>
</dbReference>
<dbReference type="SUPFAM" id="SSF51430">
    <property type="entry name" value="NAD(P)-linked oxidoreductase"/>
    <property type="match status" value="1"/>
</dbReference>
<keyword evidence="3" id="KW-1185">Reference proteome</keyword>
<dbReference type="Pfam" id="PF00248">
    <property type="entry name" value="Aldo_ket_red"/>
    <property type="match status" value="1"/>
</dbReference>
<comment type="caution">
    <text evidence="2">The sequence shown here is derived from an EMBL/GenBank/DDBJ whole genome shotgun (WGS) entry which is preliminary data.</text>
</comment>
<dbReference type="Gene3D" id="3.20.20.100">
    <property type="entry name" value="NADP-dependent oxidoreductase domain"/>
    <property type="match status" value="1"/>
</dbReference>
<dbReference type="InterPro" id="IPR020471">
    <property type="entry name" value="AKR"/>
</dbReference>
<dbReference type="Proteomes" id="UP000649955">
    <property type="component" value="Unassembled WGS sequence"/>
</dbReference>
<reference evidence="3" key="1">
    <citation type="journal article" date="2019" name="Int. J. Syst. Evol. Microbiol.">
        <title>The Global Catalogue of Microorganisms (GCM) 10K type strain sequencing project: providing services to taxonomists for standard genome sequencing and annotation.</title>
        <authorList>
            <consortium name="The Broad Institute Genomics Platform"/>
            <consortium name="The Broad Institute Genome Sequencing Center for Infectious Disease"/>
            <person name="Wu L."/>
            <person name="Ma J."/>
        </authorList>
    </citation>
    <scope>NUCLEOTIDE SEQUENCE [LARGE SCALE GENOMIC DNA]</scope>
    <source>
        <strain evidence="3">CGMCC 4.7680</strain>
    </source>
</reference>
<dbReference type="InterPro" id="IPR036812">
    <property type="entry name" value="NAD(P)_OxRdtase_dom_sf"/>
</dbReference>
<dbReference type="EMBL" id="BNAW01000034">
    <property type="protein sequence ID" value="GHG32280.1"/>
    <property type="molecule type" value="Genomic_DNA"/>
</dbReference>